<feature type="transmembrane region" description="Helical" evidence="8">
    <location>
        <begin position="12"/>
        <end position="28"/>
    </location>
</feature>
<feature type="transmembrane region" description="Helical" evidence="8">
    <location>
        <begin position="102"/>
        <end position="124"/>
    </location>
</feature>
<accession>A0A1H6A5L8</accession>
<dbReference type="AlphaFoldDB" id="A0A1H6A5L8"/>
<dbReference type="PANTHER" id="PTHR33908">
    <property type="entry name" value="MANNOSYLTRANSFERASE YKCB-RELATED"/>
    <property type="match status" value="1"/>
</dbReference>
<evidence type="ECO:0000256" key="6">
    <source>
        <dbReference type="ARBA" id="ARBA00022989"/>
    </source>
</evidence>
<protein>
    <recommendedName>
        <fullName evidence="11">Dolichyl-phosphate-mannose-protein mannosyltransferase</fullName>
    </recommendedName>
</protein>
<feature type="transmembrane region" description="Helical" evidence="8">
    <location>
        <begin position="228"/>
        <end position="247"/>
    </location>
</feature>
<evidence type="ECO:0000313" key="9">
    <source>
        <dbReference type="EMBL" id="SEG43731.1"/>
    </source>
</evidence>
<name>A0A1H6A5L8_9BACT</name>
<evidence type="ECO:0000256" key="3">
    <source>
        <dbReference type="ARBA" id="ARBA00022676"/>
    </source>
</evidence>
<organism evidence="9 10">
    <name type="scientific">Algoriphagus boritolerans DSM 17298 = JCM 18970</name>
    <dbReference type="NCBI Taxonomy" id="1120964"/>
    <lineage>
        <taxon>Bacteria</taxon>
        <taxon>Pseudomonadati</taxon>
        <taxon>Bacteroidota</taxon>
        <taxon>Cytophagia</taxon>
        <taxon>Cytophagales</taxon>
        <taxon>Cyclobacteriaceae</taxon>
        <taxon>Algoriphagus</taxon>
    </lineage>
</organism>
<comment type="subcellular location">
    <subcellularLocation>
        <location evidence="1">Cell membrane</location>
        <topology evidence="1">Multi-pass membrane protein</topology>
    </subcellularLocation>
</comment>
<keyword evidence="3" id="KW-0328">Glycosyltransferase</keyword>
<evidence type="ECO:0000256" key="2">
    <source>
        <dbReference type="ARBA" id="ARBA00022475"/>
    </source>
</evidence>
<dbReference type="PANTHER" id="PTHR33908:SF11">
    <property type="entry name" value="MEMBRANE PROTEIN"/>
    <property type="match status" value="1"/>
</dbReference>
<evidence type="ECO:0000313" key="10">
    <source>
        <dbReference type="Proteomes" id="UP000236736"/>
    </source>
</evidence>
<gene>
    <name evidence="9" type="ORF">SAMN03080598_03925</name>
</gene>
<dbReference type="OrthoDB" id="8871061at2"/>
<keyword evidence="6 8" id="KW-1133">Transmembrane helix</keyword>
<reference evidence="10" key="1">
    <citation type="submission" date="2016-10" db="EMBL/GenBank/DDBJ databases">
        <authorList>
            <person name="Varghese N."/>
            <person name="Submissions S."/>
        </authorList>
    </citation>
    <scope>NUCLEOTIDE SEQUENCE [LARGE SCALE GENOMIC DNA]</scope>
    <source>
        <strain evidence="10">DSM 17298</strain>
    </source>
</reference>
<keyword evidence="5 8" id="KW-0812">Transmembrane</keyword>
<dbReference type="GO" id="GO:0009103">
    <property type="term" value="P:lipopolysaccharide biosynthetic process"/>
    <property type="evidence" value="ECO:0007669"/>
    <property type="project" value="UniProtKB-ARBA"/>
</dbReference>
<feature type="transmembrane region" description="Helical" evidence="8">
    <location>
        <begin position="400"/>
        <end position="418"/>
    </location>
</feature>
<dbReference type="Proteomes" id="UP000236736">
    <property type="component" value="Unassembled WGS sequence"/>
</dbReference>
<keyword evidence="2" id="KW-1003">Cell membrane</keyword>
<dbReference type="GO" id="GO:0005886">
    <property type="term" value="C:plasma membrane"/>
    <property type="evidence" value="ECO:0007669"/>
    <property type="project" value="UniProtKB-SubCell"/>
</dbReference>
<dbReference type="EMBL" id="FNVR01000037">
    <property type="protein sequence ID" value="SEG43731.1"/>
    <property type="molecule type" value="Genomic_DNA"/>
</dbReference>
<keyword evidence="4" id="KW-0808">Transferase</keyword>
<sequence>MEINKKNFYSATYTFAVIIIFQVIGNYSRQKYVQEEFMDDAIHYVKLAYQIADKGIYSSDGIEYSYSREPLSSFLQAGYLKIFTPSSIHSDLNKLLTGRENLLRVNAINLIYLLAISLAMWWVGWMIFHSHFWSMLAIAITDMYLAFYENYLITINSEMLSILLLILLTGSLIKFTQFKNLKWAIWTGVIMGLLVLTKAVFYYLLPFYLLGVLILIWIREVQSRKKLLTNFLAIGLSYFLIIFPWMFRNHIHFDDFSIAERGGQVLLIRAIKNQMTEIEYKGGYYAYAPQAFNKLFLGKILDFKENDLIYGGKLQRLNRGLEEDQNAIQNNELDKLISYYQRTHFIEIPKLFKEASRLNVLPEELLKSKAFEMIKSDFTNHLKMTILFNWRGIWIYKGQYFFVALANLFLFVSFYFVFSKSLIKRDMVALTLCLLTMYYILFHSFLTHYIPRYSVILLPILSLASVLLIRNCYNAFKKNNQFHPC</sequence>
<evidence type="ECO:0000256" key="7">
    <source>
        <dbReference type="ARBA" id="ARBA00023136"/>
    </source>
</evidence>
<keyword evidence="10" id="KW-1185">Reference proteome</keyword>
<proteinExistence type="predicted"/>
<dbReference type="InterPro" id="IPR050297">
    <property type="entry name" value="LipidA_mod_glycosyltrf_83"/>
</dbReference>
<dbReference type="STRING" id="1120964.GCA_001313265_06758"/>
<evidence type="ECO:0000256" key="1">
    <source>
        <dbReference type="ARBA" id="ARBA00004651"/>
    </source>
</evidence>
<keyword evidence="7 8" id="KW-0472">Membrane</keyword>
<feature type="transmembrane region" description="Helical" evidence="8">
    <location>
        <begin position="159"/>
        <end position="177"/>
    </location>
</feature>
<evidence type="ECO:0000256" key="4">
    <source>
        <dbReference type="ARBA" id="ARBA00022679"/>
    </source>
</evidence>
<feature type="transmembrane region" description="Helical" evidence="8">
    <location>
        <begin position="183"/>
        <end position="216"/>
    </location>
</feature>
<feature type="transmembrane region" description="Helical" evidence="8">
    <location>
        <begin position="427"/>
        <end position="446"/>
    </location>
</feature>
<evidence type="ECO:0000256" key="5">
    <source>
        <dbReference type="ARBA" id="ARBA00022692"/>
    </source>
</evidence>
<evidence type="ECO:0000256" key="8">
    <source>
        <dbReference type="SAM" id="Phobius"/>
    </source>
</evidence>
<evidence type="ECO:0008006" key="11">
    <source>
        <dbReference type="Google" id="ProtNLM"/>
    </source>
</evidence>
<dbReference type="RefSeq" id="WP_103926485.1">
    <property type="nucleotide sequence ID" value="NZ_FNVR01000037.1"/>
</dbReference>
<dbReference type="GO" id="GO:0016763">
    <property type="term" value="F:pentosyltransferase activity"/>
    <property type="evidence" value="ECO:0007669"/>
    <property type="project" value="TreeGrafter"/>
</dbReference>
<feature type="transmembrane region" description="Helical" evidence="8">
    <location>
        <begin position="452"/>
        <end position="469"/>
    </location>
</feature>